<name>A0A392RIN2_9FABA</name>
<dbReference type="AlphaFoldDB" id="A0A392RIN2"/>
<organism evidence="1 2">
    <name type="scientific">Trifolium medium</name>
    <dbReference type="NCBI Taxonomy" id="97028"/>
    <lineage>
        <taxon>Eukaryota</taxon>
        <taxon>Viridiplantae</taxon>
        <taxon>Streptophyta</taxon>
        <taxon>Embryophyta</taxon>
        <taxon>Tracheophyta</taxon>
        <taxon>Spermatophyta</taxon>
        <taxon>Magnoliopsida</taxon>
        <taxon>eudicotyledons</taxon>
        <taxon>Gunneridae</taxon>
        <taxon>Pentapetalae</taxon>
        <taxon>rosids</taxon>
        <taxon>fabids</taxon>
        <taxon>Fabales</taxon>
        <taxon>Fabaceae</taxon>
        <taxon>Papilionoideae</taxon>
        <taxon>50 kb inversion clade</taxon>
        <taxon>NPAAA clade</taxon>
        <taxon>Hologalegina</taxon>
        <taxon>IRL clade</taxon>
        <taxon>Trifolieae</taxon>
        <taxon>Trifolium</taxon>
    </lineage>
</organism>
<dbReference type="Proteomes" id="UP000265520">
    <property type="component" value="Unassembled WGS sequence"/>
</dbReference>
<sequence>MSSCKPVSTPVDTKQNSVEPLVTHNMIPLNICLAGALQYLTFTRPDISYAVQQICLFMHDPRTQHMT</sequence>
<proteinExistence type="predicted"/>
<comment type="caution">
    <text evidence="1">The sequence shown here is derived from an EMBL/GenBank/DDBJ whole genome shotgun (WGS) entry which is preliminary data.</text>
</comment>
<feature type="non-terminal residue" evidence="1">
    <location>
        <position position="67"/>
    </location>
</feature>
<reference evidence="1 2" key="1">
    <citation type="journal article" date="2018" name="Front. Plant Sci.">
        <title>Red Clover (Trifolium pratense) and Zigzag Clover (T. medium) - A Picture of Genomic Similarities and Differences.</title>
        <authorList>
            <person name="Dluhosova J."/>
            <person name="Istvanek J."/>
            <person name="Nedelnik J."/>
            <person name="Repkova J."/>
        </authorList>
    </citation>
    <scope>NUCLEOTIDE SEQUENCE [LARGE SCALE GENOMIC DNA]</scope>
    <source>
        <strain evidence="2">cv. 10/8</strain>
        <tissue evidence="1">Leaf</tissue>
    </source>
</reference>
<evidence type="ECO:0000313" key="1">
    <source>
        <dbReference type="EMBL" id="MCI36107.1"/>
    </source>
</evidence>
<evidence type="ECO:0000313" key="2">
    <source>
        <dbReference type="Proteomes" id="UP000265520"/>
    </source>
</evidence>
<dbReference type="EMBL" id="LXQA010230513">
    <property type="protein sequence ID" value="MCI36107.1"/>
    <property type="molecule type" value="Genomic_DNA"/>
</dbReference>
<keyword evidence="2" id="KW-1185">Reference proteome</keyword>
<protein>
    <submittedName>
        <fullName evidence="1">Uncharacterized protein</fullName>
    </submittedName>
</protein>
<accession>A0A392RIN2</accession>